<gene>
    <name evidence="2" type="ORF">METZ01_LOCUS231555</name>
</gene>
<feature type="transmembrane region" description="Helical" evidence="1">
    <location>
        <begin position="40"/>
        <end position="59"/>
    </location>
</feature>
<dbReference type="AlphaFoldDB" id="A0A382GWY7"/>
<evidence type="ECO:0008006" key="3">
    <source>
        <dbReference type="Google" id="ProtNLM"/>
    </source>
</evidence>
<reference evidence="2" key="1">
    <citation type="submission" date="2018-05" db="EMBL/GenBank/DDBJ databases">
        <authorList>
            <person name="Lanie J.A."/>
            <person name="Ng W.-L."/>
            <person name="Kazmierczak K.M."/>
            <person name="Andrzejewski T.M."/>
            <person name="Davidsen T.M."/>
            <person name="Wayne K.J."/>
            <person name="Tettelin H."/>
            <person name="Glass J.I."/>
            <person name="Rusch D."/>
            <person name="Podicherti R."/>
            <person name="Tsui H.-C.T."/>
            <person name="Winkler M.E."/>
        </authorList>
    </citation>
    <scope>NUCLEOTIDE SEQUENCE</scope>
</reference>
<evidence type="ECO:0000256" key="1">
    <source>
        <dbReference type="SAM" id="Phobius"/>
    </source>
</evidence>
<dbReference type="EMBL" id="UINC01057492">
    <property type="protein sequence ID" value="SVB78701.1"/>
    <property type="molecule type" value="Genomic_DNA"/>
</dbReference>
<sequence>MVEFLMVVGLVLALEGGLYAAFPGGMKRMMALMQEKSDDALRISGLGAATFGVGIVWLVKTIL</sequence>
<dbReference type="InterPro" id="IPR019201">
    <property type="entry name" value="DUF2065"/>
</dbReference>
<keyword evidence="1" id="KW-0472">Membrane</keyword>
<organism evidence="2">
    <name type="scientific">marine metagenome</name>
    <dbReference type="NCBI Taxonomy" id="408172"/>
    <lineage>
        <taxon>unclassified sequences</taxon>
        <taxon>metagenomes</taxon>
        <taxon>ecological metagenomes</taxon>
    </lineage>
</organism>
<accession>A0A382GWY7</accession>
<dbReference type="Pfam" id="PF09838">
    <property type="entry name" value="DUF2065"/>
    <property type="match status" value="1"/>
</dbReference>
<protein>
    <recommendedName>
        <fullName evidence="3">DUF2065 domain-containing protein</fullName>
    </recommendedName>
</protein>
<keyword evidence="1" id="KW-1133">Transmembrane helix</keyword>
<name>A0A382GWY7_9ZZZZ</name>
<proteinExistence type="predicted"/>
<evidence type="ECO:0000313" key="2">
    <source>
        <dbReference type="EMBL" id="SVB78701.1"/>
    </source>
</evidence>
<keyword evidence="1" id="KW-0812">Transmembrane</keyword>